<dbReference type="EMBL" id="CADCVF010000036">
    <property type="protein sequence ID" value="CAA9456048.1"/>
    <property type="molecule type" value="Genomic_DNA"/>
</dbReference>
<name>A0A6J4QVC0_9ACTN</name>
<protein>
    <submittedName>
        <fullName evidence="1">Uncharacterized protein</fullName>
    </submittedName>
</protein>
<reference evidence="1" key="1">
    <citation type="submission" date="2020-02" db="EMBL/GenBank/DDBJ databases">
        <authorList>
            <person name="Meier V. D."/>
        </authorList>
    </citation>
    <scope>NUCLEOTIDE SEQUENCE</scope>
    <source>
        <strain evidence="1">AVDCRST_MAG58</strain>
    </source>
</reference>
<evidence type="ECO:0000313" key="1">
    <source>
        <dbReference type="EMBL" id="CAA9456048.1"/>
    </source>
</evidence>
<organism evidence="1">
    <name type="scientific">uncultured Rubrobacteraceae bacterium</name>
    <dbReference type="NCBI Taxonomy" id="349277"/>
    <lineage>
        <taxon>Bacteria</taxon>
        <taxon>Bacillati</taxon>
        <taxon>Actinomycetota</taxon>
        <taxon>Rubrobacteria</taxon>
        <taxon>Rubrobacterales</taxon>
        <taxon>Rubrobacteraceae</taxon>
        <taxon>environmental samples</taxon>
    </lineage>
</organism>
<accession>A0A6J4QVC0</accession>
<gene>
    <name evidence="1" type="ORF">AVDCRST_MAG58-1589</name>
</gene>
<proteinExistence type="predicted"/>
<dbReference type="AlphaFoldDB" id="A0A6J4QVC0"/>
<sequence>MEPPIVVYGDPLESRRTIRQEARMAQGVMRKIGELSEERERLLSREGTHQADLEDRERLVQIDHDLQVLWDLRRRELAGEMINLDEDFYDRYTVDPGRDAPGR</sequence>